<accession>A0A1W2GAT2</accession>
<dbReference type="EMBL" id="FWYF01000002">
    <property type="protein sequence ID" value="SMD33711.1"/>
    <property type="molecule type" value="Genomic_DNA"/>
</dbReference>
<dbReference type="Proteomes" id="UP000192472">
    <property type="component" value="Unassembled WGS sequence"/>
</dbReference>
<dbReference type="RefSeq" id="WP_176214721.1">
    <property type="nucleotide sequence ID" value="NZ_FWYF01000002.1"/>
</dbReference>
<protein>
    <submittedName>
        <fullName evidence="1">Uncharacterized protein</fullName>
    </submittedName>
</protein>
<name>A0A1W2GAT2_REIFA</name>
<sequence>MNTHPTPDLLDTLRMLKKEDQMDLLDYIRSRYKYSSKVTDRYRKNALSQIKKALKY</sequence>
<proteinExistence type="predicted"/>
<keyword evidence="2" id="KW-1185">Reference proteome</keyword>
<gene>
    <name evidence="1" type="ORF">SAMN04488029_1624</name>
</gene>
<organism evidence="1 2">
    <name type="scientific">Reichenbachiella faecimaris</name>
    <dbReference type="NCBI Taxonomy" id="692418"/>
    <lineage>
        <taxon>Bacteria</taxon>
        <taxon>Pseudomonadati</taxon>
        <taxon>Bacteroidota</taxon>
        <taxon>Cytophagia</taxon>
        <taxon>Cytophagales</taxon>
        <taxon>Reichenbachiellaceae</taxon>
        <taxon>Reichenbachiella</taxon>
    </lineage>
</organism>
<evidence type="ECO:0000313" key="1">
    <source>
        <dbReference type="EMBL" id="SMD33711.1"/>
    </source>
</evidence>
<evidence type="ECO:0000313" key="2">
    <source>
        <dbReference type="Proteomes" id="UP000192472"/>
    </source>
</evidence>
<reference evidence="1 2" key="1">
    <citation type="submission" date="2017-04" db="EMBL/GenBank/DDBJ databases">
        <authorList>
            <person name="Afonso C.L."/>
            <person name="Miller P.J."/>
            <person name="Scott M.A."/>
            <person name="Spackman E."/>
            <person name="Goraichik I."/>
            <person name="Dimitrov K.M."/>
            <person name="Suarez D.L."/>
            <person name="Swayne D.E."/>
        </authorList>
    </citation>
    <scope>NUCLEOTIDE SEQUENCE [LARGE SCALE GENOMIC DNA]</scope>
    <source>
        <strain evidence="1 2">DSM 26133</strain>
    </source>
</reference>
<dbReference type="AlphaFoldDB" id="A0A1W2GAT2"/>